<name>A0ACC3S5Z1_9PEZI</name>
<evidence type="ECO:0000313" key="2">
    <source>
        <dbReference type="Proteomes" id="UP001320706"/>
    </source>
</evidence>
<keyword evidence="2" id="KW-1185">Reference proteome</keyword>
<gene>
    <name evidence="1" type="ORF">M8818_006935</name>
</gene>
<organism evidence="1 2">
    <name type="scientific">Zalaria obscura</name>
    <dbReference type="NCBI Taxonomy" id="2024903"/>
    <lineage>
        <taxon>Eukaryota</taxon>
        <taxon>Fungi</taxon>
        <taxon>Dikarya</taxon>
        <taxon>Ascomycota</taxon>
        <taxon>Pezizomycotina</taxon>
        <taxon>Dothideomycetes</taxon>
        <taxon>Dothideomycetidae</taxon>
        <taxon>Dothideales</taxon>
        <taxon>Zalariaceae</taxon>
        <taxon>Zalaria</taxon>
    </lineage>
</organism>
<dbReference type="EMBL" id="JAMKPW020000041">
    <property type="protein sequence ID" value="KAK8196768.1"/>
    <property type="molecule type" value="Genomic_DNA"/>
</dbReference>
<protein>
    <submittedName>
        <fullName evidence="1">Uncharacterized protein</fullName>
    </submittedName>
</protein>
<sequence length="857" mass="94635">MSANKPKQASRWGNLLSGAVAGLESRLDTILAEDGAASARSREAEKQLQDAKAAEAAAKGGNLEVPGSASTDSSRSASRTRVNDRLAERLAKAVADKKGGSQAPSEAPSRVGSPAITEPRSSVSSRLSTDISRSVPETQETAAEQDQTKEQDIGTDAGLESSEPPSMETSSLLTSGLPINPARVSVDWQTRSVIGEQEEEAPSVDVEEEIVNGHAPPTKTQAELEAEIAQMQAEYMEAEKQRQEEMHANLERIDALQAKLQYLAKETVAAAKEANAASGSGSLEQKMAEKDERIALLMQEGEKLSKTELRHMGTIKKLRAKASEEEKAATELRKKLSRAEQAESDLKGKLRHAESAQRQASERLKRIPSLERELTSLRSELDSAKSTISTLRSQIVEAEKRVEEAERRVQATAAESDSKKVASLQEELENAKIEKKLAQDRANAEIRKINEEVERQKEKANAREMELTGEISNLESRMEALRARAEEASSDVAGDSQAKLLRQVETLQTQYSLAAENWRTIESSLNARLAALEKERDEATKREADVRKRARDISNKSRRIEEDLESANSQAATLSQGLETQQVEFKKLQQRLQTSEAALADTKADFDRQRKIWESELQQRIEEERTRWTLSVRTAESPSSAARKPSTPDNLHVRRTNQRLSSHDLSSYNLARRPSGIPSLRSPLGTPDFTTSPPVSRQESLVSLSHLNGLPPMTPSIQTENADEDFEGRSSPQQTLADVLSASTVHTGPSVALVERMSASIRRLESEKAAHKDELARLLAQRDEARDEVVSLMREVEAKRTADADVGGLRKELEQVKGRYEACLEMLGEKEEEVEELKGDVADLKRIYRELAEKMGR</sequence>
<evidence type="ECO:0000313" key="1">
    <source>
        <dbReference type="EMBL" id="KAK8196768.1"/>
    </source>
</evidence>
<proteinExistence type="predicted"/>
<accession>A0ACC3S5Z1</accession>
<comment type="caution">
    <text evidence="1">The sequence shown here is derived from an EMBL/GenBank/DDBJ whole genome shotgun (WGS) entry which is preliminary data.</text>
</comment>
<dbReference type="Proteomes" id="UP001320706">
    <property type="component" value="Unassembled WGS sequence"/>
</dbReference>
<reference evidence="1" key="1">
    <citation type="submission" date="2024-02" db="EMBL/GenBank/DDBJ databases">
        <title>Metagenome Assembled Genome of Zalaria obscura JY119.</title>
        <authorList>
            <person name="Vighnesh L."/>
            <person name="Jagadeeshwari U."/>
            <person name="Venkata Ramana C."/>
            <person name="Sasikala C."/>
        </authorList>
    </citation>
    <scope>NUCLEOTIDE SEQUENCE</scope>
    <source>
        <strain evidence="1">JY119</strain>
    </source>
</reference>